<sequence>MKPALSAAAHSRWTTPENLLRISVVVAIATIALKTSAWAVSGSVGLLSDALESLVNLVGALFALGMVTIAKRPADEGHPYGHTKAEYFSAGFEGLLIFGAAMAIVWASVDRLLHPQPLEQLGWGIALSMLSTALNGGLAWVMLRAAREHQSMALEGDGRHLMTDVWTSVGVVGGLLLAMLTGWQWLDAVLGIAVALHIFKEGGQLVWRSSQGLMDESIDADTLAKIERCVRAFEAQTGGAVHCDKLSTRRAGALHFIDMHLHMPGDWSLAHATQLRMQLEAALLQELPQARISMEVLPLGVQTQTEAVQRNGDAPSP</sequence>
<evidence type="ECO:0000259" key="8">
    <source>
        <dbReference type="Pfam" id="PF01545"/>
    </source>
</evidence>
<evidence type="ECO:0000256" key="5">
    <source>
        <dbReference type="ARBA" id="ARBA00022989"/>
    </source>
</evidence>
<keyword evidence="11" id="KW-1185">Reference proteome</keyword>
<dbReference type="SUPFAM" id="SSF161111">
    <property type="entry name" value="Cation efflux protein transmembrane domain-like"/>
    <property type="match status" value="1"/>
</dbReference>
<keyword evidence="3" id="KW-0813">Transport</keyword>
<keyword evidence="5 7" id="KW-1133">Transmembrane helix</keyword>
<evidence type="ECO:0000259" key="9">
    <source>
        <dbReference type="Pfam" id="PF16916"/>
    </source>
</evidence>
<dbReference type="GO" id="GO:0015341">
    <property type="term" value="F:zinc efflux antiporter activity"/>
    <property type="evidence" value="ECO:0007669"/>
    <property type="project" value="TreeGrafter"/>
</dbReference>
<keyword evidence="6 7" id="KW-0472">Membrane</keyword>
<evidence type="ECO:0000256" key="1">
    <source>
        <dbReference type="ARBA" id="ARBA00004141"/>
    </source>
</evidence>
<feature type="transmembrane region" description="Helical" evidence="7">
    <location>
        <begin position="164"/>
        <end position="186"/>
    </location>
</feature>
<feature type="domain" description="Cation efflux protein cytoplasmic" evidence="9">
    <location>
        <begin position="225"/>
        <end position="292"/>
    </location>
</feature>
<evidence type="ECO:0000256" key="2">
    <source>
        <dbReference type="ARBA" id="ARBA00008114"/>
    </source>
</evidence>
<dbReference type="InterPro" id="IPR036837">
    <property type="entry name" value="Cation_efflux_CTD_sf"/>
</dbReference>
<dbReference type="InterPro" id="IPR027469">
    <property type="entry name" value="Cation_efflux_TMD_sf"/>
</dbReference>
<dbReference type="EMBL" id="JAJNCT010000004">
    <property type="protein sequence ID" value="MCD2163937.1"/>
    <property type="molecule type" value="Genomic_DNA"/>
</dbReference>
<feature type="transmembrane region" description="Helical" evidence="7">
    <location>
        <begin position="53"/>
        <end position="70"/>
    </location>
</feature>
<dbReference type="Gene3D" id="1.20.1510.10">
    <property type="entry name" value="Cation efflux protein transmembrane domain"/>
    <property type="match status" value="1"/>
</dbReference>
<feature type="transmembrane region" description="Helical" evidence="7">
    <location>
        <begin position="90"/>
        <end position="109"/>
    </location>
</feature>
<dbReference type="GO" id="GO:0015086">
    <property type="term" value="F:cadmium ion transmembrane transporter activity"/>
    <property type="evidence" value="ECO:0007669"/>
    <property type="project" value="TreeGrafter"/>
</dbReference>
<comment type="subcellular location">
    <subcellularLocation>
        <location evidence="1">Membrane</location>
        <topology evidence="1">Multi-pass membrane protein</topology>
    </subcellularLocation>
</comment>
<dbReference type="Gene3D" id="3.30.70.1350">
    <property type="entry name" value="Cation efflux protein, cytoplasmic domain"/>
    <property type="match status" value="1"/>
</dbReference>
<feature type="domain" description="Cation efflux protein transmembrane" evidence="8">
    <location>
        <begin position="21"/>
        <end position="214"/>
    </location>
</feature>
<dbReference type="InterPro" id="IPR002524">
    <property type="entry name" value="Cation_efflux"/>
</dbReference>
<evidence type="ECO:0000313" key="11">
    <source>
        <dbReference type="Proteomes" id="UP001199260"/>
    </source>
</evidence>
<dbReference type="Pfam" id="PF01545">
    <property type="entry name" value="Cation_efflux"/>
    <property type="match status" value="1"/>
</dbReference>
<proteinExistence type="inferred from homology"/>
<organism evidence="10 11">
    <name type="scientific">Comamonas koreensis</name>
    <dbReference type="NCBI Taxonomy" id="160825"/>
    <lineage>
        <taxon>Bacteria</taxon>
        <taxon>Pseudomonadati</taxon>
        <taxon>Pseudomonadota</taxon>
        <taxon>Betaproteobacteria</taxon>
        <taxon>Burkholderiales</taxon>
        <taxon>Comamonadaceae</taxon>
        <taxon>Comamonas</taxon>
    </lineage>
</organism>
<name>A0AAW4XRG4_9BURK</name>
<dbReference type="InterPro" id="IPR050291">
    <property type="entry name" value="CDF_Transporter"/>
</dbReference>
<accession>A0AAW4XRG4</accession>
<dbReference type="NCBIfam" id="TIGR01297">
    <property type="entry name" value="CDF"/>
    <property type="match status" value="1"/>
</dbReference>
<keyword evidence="4 7" id="KW-0812">Transmembrane</keyword>
<reference evidence="10 11" key="1">
    <citation type="submission" date="2021-11" db="EMBL/GenBank/DDBJ databases">
        <title>Genome sequence.</title>
        <authorList>
            <person name="Sun Q."/>
        </authorList>
    </citation>
    <scope>NUCLEOTIDE SEQUENCE [LARGE SCALE GENOMIC DNA]</scope>
    <source>
        <strain evidence="10 11">KCTC 12005</strain>
    </source>
</reference>
<dbReference type="AlphaFoldDB" id="A0AAW4XRG4"/>
<dbReference type="PANTHER" id="PTHR43840:SF15">
    <property type="entry name" value="MITOCHONDRIAL METAL TRANSPORTER 1-RELATED"/>
    <property type="match status" value="1"/>
</dbReference>
<dbReference type="GO" id="GO:0005886">
    <property type="term" value="C:plasma membrane"/>
    <property type="evidence" value="ECO:0007669"/>
    <property type="project" value="TreeGrafter"/>
</dbReference>
<evidence type="ECO:0000313" key="10">
    <source>
        <dbReference type="EMBL" id="MCD2163937.1"/>
    </source>
</evidence>
<comment type="caution">
    <text evidence="10">The sequence shown here is derived from an EMBL/GenBank/DDBJ whole genome shotgun (WGS) entry which is preliminary data.</text>
</comment>
<feature type="transmembrane region" description="Helical" evidence="7">
    <location>
        <begin position="20"/>
        <end position="41"/>
    </location>
</feature>
<evidence type="ECO:0000256" key="3">
    <source>
        <dbReference type="ARBA" id="ARBA00022448"/>
    </source>
</evidence>
<dbReference type="Pfam" id="PF16916">
    <property type="entry name" value="ZT_dimer"/>
    <property type="match status" value="1"/>
</dbReference>
<feature type="transmembrane region" description="Helical" evidence="7">
    <location>
        <begin position="121"/>
        <end position="143"/>
    </location>
</feature>
<comment type="similarity">
    <text evidence="2">Belongs to the cation diffusion facilitator (CDF) transporter (TC 2.A.4) family.</text>
</comment>
<protein>
    <submittedName>
        <fullName evidence="10">Cation diffusion facilitator family transporter</fullName>
    </submittedName>
</protein>
<dbReference type="SUPFAM" id="SSF160240">
    <property type="entry name" value="Cation efflux protein cytoplasmic domain-like"/>
    <property type="match status" value="1"/>
</dbReference>
<gene>
    <name evidence="10" type="ORF">LPW39_02170</name>
</gene>
<dbReference type="Proteomes" id="UP001199260">
    <property type="component" value="Unassembled WGS sequence"/>
</dbReference>
<dbReference type="PANTHER" id="PTHR43840">
    <property type="entry name" value="MITOCHONDRIAL METAL TRANSPORTER 1-RELATED"/>
    <property type="match status" value="1"/>
</dbReference>
<dbReference type="InterPro" id="IPR027470">
    <property type="entry name" value="Cation_efflux_CTD"/>
</dbReference>
<evidence type="ECO:0000256" key="4">
    <source>
        <dbReference type="ARBA" id="ARBA00022692"/>
    </source>
</evidence>
<dbReference type="InterPro" id="IPR058533">
    <property type="entry name" value="Cation_efflux_TM"/>
</dbReference>
<dbReference type="GO" id="GO:0006882">
    <property type="term" value="P:intracellular zinc ion homeostasis"/>
    <property type="evidence" value="ECO:0007669"/>
    <property type="project" value="TreeGrafter"/>
</dbReference>
<dbReference type="RefSeq" id="WP_230770953.1">
    <property type="nucleotide sequence ID" value="NZ_JAJNCT010000004.1"/>
</dbReference>
<dbReference type="GO" id="GO:0015093">
    <property type="term" value="F:ferrous iron transmembrane transporter activity"/>
    <property type="evidence" value="ECO:0007669"/>
    <property type="project" value="TreeGrafter"/>
</dbReference>
<evidence type="ECO:0000256" key="7">
    <source>
        <dbReference type="SAM" id="Phobius"/>
    </source>
</evidence>
<evidence type="ECO:0000256" key="6">
    <source>
        <dbReference type="ARBA" id="ARBA00023136"/>
    </source>
</evidence>